<gene>
    <name evidence="2" type="ORF">C1872_09825</name>
</gene>
<sequence>MRVITASNFKGGVGKTTTAVNLAVLCASRGLRTLLVDLDPQASATDYFGLYDAAGESGRNAVSLLYGDMPAQEAAHQTGVERLSCVPTTLDLIDQNELMLREQRLRFALDDAEGAYDVAILDCAPSAKQLAMCAYVATSGRGTVVIPVKLDSTVMRGTASAVAAVRGVATKLRMPLPDWRILRTCVPGRMTRAEATGAAVLDRFFPDRQYATVIHHSAKVMEGSWEWRPIVSFMPGNRAALDYEELGREMGLWRE</sequence>
<dbReference type="InterPro" id="IPR050678">
    <property type="entry name" value="DNA_Partitioning_ATPase"/>
</dbReference>
<comment type="caution">
    <text evidence="2">The sequence shown here is derived from an EMBL/GenBank/DDBJ whole genome shotgun (WGS) entry which is preliminary data.</text>
</comment>
<dbReference type="InterPro" id="IPR025669">
    <property type="entry name" value="AAA_dom"/>
</dbReference>
<evidence type="ECO:0000313" key="2">
    <source>
        <dbReference type="EMBL" id="RDB78770.1"/>
    </source>
</evidence>
<dbReference type="SUPFAM" id="SSF52540">
    <property type="entry name" value="P-loop containing nucleoside triphosphate hydrolases"/>
    <property type="match status" value="1"/>
</dbReference>
<organism evidence="2 3">
    <name type="scientific">Eggerthella lenta</name>
    <name type="common">Eubacterium lentum</name>
    <dbReference type="NCBI Taxonomy" id="84112"/>
    <lineage>
        <taxon>Bacteria</taxon>
        <taxon>Bacillati</taxon>
        <taxon>Actinomycetota</taxon>
        <taxon>Coriobacteriia</taxon>
        <taxon>Eggerthellales</taxon>
        <taxon>Eggerthellaceae</taxon>
        <taxon>Eggerthella</taxon>
    </lineage>
</organism>
<dbReference type="RefSeq" id="WP_009304297.1">
    <property type="nucleotide sequence ID" value="NZ_CP089333.1"/>
</dbReference>
<protein>
    <submittedName>
        <fullName evidence="2">ParA family protein</fullName>
    </submittedName>
</protein>
<accession>A0A369MSH4</accession>
<dbReference type="Gene3D" id="3.40.50.300">
    <property type="entry name" value="P-loop containing nucleotide triphosphate hydrolases"/>
    <property type="match status" value="1"/>
</dbReference>
<dbReference type="CDD" id="cd02042">
    <property type="entry name" value="ParAB_family"/>
    <property type="match status" value="1"/>
</dbReference>
<dbReference type="AlphaFoldDB" id="A0A369MSH4"/>
<evidence type="ECO:0000313" key="3">
    <source>
        <dbReference type="Proteomes" id="UP000253752"/>
    </source>
</evidence>
<reference evidence="2 3" key="1">
    <citation type="journal article" date="2018" name="Elife">
        <title>Discovery and characterization of a prevalent human gut bacterial enzyme sufficient for the inactivation of a family of plant toxins.</title>
        <authorList>
            <person name="Koppel N."/>
            <person name="Bisanz J.E."/>
            <person name="Pandelia M.E."/>
            <person name="Turnbaugh P.J."/>
            <person name="Balskus E.P."/>
        </authorList>
    </citation>
    <scope>NUCLEOTIDE SEQUENCE [LARGE SCALE GENOMIC DNA]</scope>
    <source>
        <strain evidence="2 3">MR1 #12</strain>
    </source>
</reference>
<feature type="domain" description="AAA" evidence="1">
    <location>
        <begin position="1"/>
        <end position="173"/>
    </location>
</feature>
<dbReference type="EMBL" id="PPTX01000014">
    <property type="protein sequence ID" value="RDB78770.1"/>
    <property type="molecule type" value="Genomic_DNA"/>
</dbReference>
<dbReference type="Proteomes" id="UP000253752">
    <property type="component" value="Unassembled WGS sequence"/>
</dbReference>
<name>A0A369MSH4_EGGLN</name>
<dbReference type="Pfam" id="PF13614">
    <property type="entry name" value="AAA_31"/>
    <property type="match status" value="1"/>
</dbReference>
<proteinExistence type="predicted"/>
<dbReference type="PANTHER" id="PTHR13696:SF52">
    <property type="entry name" value="PARA FAMILY PROTEIN CT_582"/>
    <property type="match status" value="1"/>
</dbReference>
<dbReference type="InterPro" id="IPR027417">
    <property type="entry name" value="P-loop_NTPase"/>
</dbReference>
<evidence type="ECO:0000259" key="1">
    <source>
        <dbReference type="Pfam" id="PF13614"/>
    </source>
</evidence>
<dbReference type="PANTHER" id="PTHR13696">
    <property type="entry name" value="P-LOOP CONTAINING NUCLEOSIDE TRIPHOSPHATE HYDROLASE"/>
    <property type="match status" value="1"/>
</dbReference>